<name>A0A0F9B305_9ZZZZ</name>
<reference evidence="1" key="1">
    <citation type="journal article" date="2015" name="Nature">
        <title>Complex archaea that bridge the gap between prokaryotes and eukaryotes.</title>
        <authorList>
            <person name="Spang A."/>
            <person name="Saw J.H."/>
            <person name="Jorgensen S.L."/>
            <person name="Zaremba-Niedzwiedzka K."/>
            <person name="Martijn J."/>
            <person name="Lind A.E."/>
            <person name="van Eijk R."/>
            <person name="Schleper C."/>
            <person name="Guy L."/>
            <person name="Ettema T.J."/>
        </authorList>
    </citation>
    <scope>NUCLEOTIDE SEQUENCE</scope>
</reference>
<feature type="non-terminal residue" evidence="1">
    <location>
        <position position="1"/>
    </location>
</feature>
<evidence type="ECO:0008006" key="2">
    <source>
        <dbReference type="Google" id="ProtNLM"/>
    </source>
</evidence>
<proteinExistence type="predicted"/>
<accession>A0A0F9B305</accession>
<dbReference type="EMBL" id="LAZR01039720">
    <property type="protein sequence ID" value="KKL16294.1"/>
    <property type="molecule type" value="Genomic_DNA"/>
</dbReference>
<protein>
    <recommendedName>
        <fullName evidence="2">Large polyvalent protein associated domain-containing protein</fullName>
    </recommendedName>
</protein>
<sequence>SYDLSATFRQGAQILASRPWLLPKMMRIQIKSLMTEKWALQADDVIKAMTNGPTSTKLGIQHGLDILDFGGRALSKLEESFPSRLARNIPGIHRSERAFVNGLNYLRAAQWNAISGPAVAAGASARSLQGIARLVNVMSGRGELGPLSQFGPFLNTLMFSPKLQMAKFQLPAMLLSKNPYVRKEAARGLVNFIGAGAAVLTGLKMAGIGDVELDPRSSDFGKLKIKDTDTRLDVWTGYSQWLRFFAQVIGAEKKTASGNIEPLSRDEVVFRMMQSKASPAAGLLVDILRGEDFMGRKLFTDTTGALDQIGNRFLPLFIQDMYDAMEQEGLLGAVVASPGFLGVGVVTYLNEFSRIKDEIANETVPGAEWEDLDPVTQRRLLDTNDRLKRAQKERDKRTQGNMWSDYRDVGTLIRDRFEENIVLASAQFRETNDGVRFRERISEAYDIRRANYAIRESDPRFQIIVERIEDNPEDLSKQEGWIKAYSDMLHGDDMLDGFG</sequence>
<organism evidence="1">
    <name type="scientific">marine sediment metagenome</name>
    <dbReference type="NCBI Taxonomy" id="412755"/>
    <lineage>
        <taxon>unclassified sequences</taxon>
        <taxon>metagenomes</taxon>
        <taxon>ecological metagenomes</taxon>
    </lineage>
</organism>
<evidence type="ECO:0000313" key="1">
    <source>
        <dbReference type="EMBL" id="KKL16294.1"/>
    </source>
</evidence>
<gene>
    <name evidence="1" type="ORF">LCGC14_2497030</name>
</gene>
<dbReference type="AlphaFoldDB" id="A0A0F9B305"/>
<comment type="caution">
    <text evidence="1">The sequence shown here is derived from an EMBL/GenBank/DDBJ whole genome shotgun (WGS) entry which is preliminary data.</text>
</comment>
<feature type="non-terminal residue" evidence="1">
    <location>
        <position position="499"/>
    </location>
</feature>